<feature type="transmembrane region" description="Helical" evidence="1">
    <location>
        <begin position="12"/>
        <end position="32"/>
    </location>
</feature>
<reference evidence="2" key="2">
    <citation type="submission" date="2024-01" db="EMBL/GenBank/DDBJ databases">
        <authorList>
            <person name="He J."/>
            <person name="Wang M."/>
            <person name="Zheng J."/>
            <person name="Liu Z."/>
        </authorList>
    </citation>
    <scope>NUCLEOTIDE SEQUENCE</scope>
    <source>
        <strain evidence="2">ZL_2023a</strain>
        <tissue evidence="2">Muscle</tissue>
    </source>
</reference>
<sequence>MPQVVEGTLLGSTPFCHLHPFLLFPVALLQFVRRDSCAKKRGILYLYCPLFTAAVTSKSVQLMLHATAVQGKNSCASACSICNGGLQDRNKGVVNVLVTLIISSGLMIMFYSAQTERE</sequence>
<evidence type="ECO:0000256" key="1">
    <source>
        <dbReference type="SAM" id="Phobius"/>
    </source>
</evidence>
<proteinExistence type="predicted"/>
<keyword evidence="1" id="KW-0812">Transmembrane</keyword>
<protein>
    <submittedName>
        <fullName evidence="2">Uncharacterized protein</fullName>
    </submittedName>
</protein>
<dbReference type="AlphaFoldDB" id="A0AAW0XT57"/>
<dbReference type="Proteomes" id="UP001445076">
    <property type="component" value="Unassembled WGS sequence"/>
</dbReference>
<name>A0AAW0XT57_CHEQU</name>
<evidence type="ECO:0000313" key="2">
    <source>
        <dbReference type="EMBL" id="KAK8747703.1"/>
    </source>
</evidence>
<reference evidence="2 3" key="1">
    <citation type="journal article" date="2024" name="BMC Genomics">
        <title>Genome assembly of redclaw crayfish (Cherax quadricarinatus) provides insights into its immune adaptation and hypoxia tolerance.</title>
        <authorList>
            <person name="Liu Z."/>
            <person name="Zheng J."/>
            <person name="Li H."/>
            <person name="Fang K."/>
            <person name="Wang S."/>
            <person name="He J."/>
            <person name="Zhou D."/>
            <person name="Weng S."/>
            <person name="Chi M."/>
            <person name="Gu Z."/>
            <person name="He J."/>
            <person name="Li F."/>
            <person name="Wang M."/>
        </authorList>
    </citation>
    <scope>NUCLEOTIDE SEQUENCE [LARGE SCALE GENOMIC DNA]</scope>
    <source>
        <strain evidence="2">ZL_2023a</strain>
    </source>
</reference>
<keyword evidence="3" id="KW-1185">Reference proteome</keyword>
<feature type="transmembrane region" description="Helical" evidence="1">
    <location>
        <begin position="93"/>
        <end position="113"/>
    </location>
</feature>
<accession>A0AAW0XT57</accession>
<keyword evidence="1" id="KW-0472">Membrane</keyword>
<comment type="caution">
    <text evidence="2">The sequence shown here is derived from an EMBL/GenBank/DDBJ whole genome shotgun (WGS) entry which is preliminary data.</text>
</comment>
<dbReference type="EMBL" id="JARKIK010000014">
    <property type="protein sequence ID" value="KAK8747703.1"/>
    <property type="molecule type" value="Genomic_DNA"/>
</dbReference>
<organism evidence="2 3">
    <name type="scientific">Cherax quadricarinatus</name>
    <name type="common">Australian red claw crayfish</name>
    <dbReference type="NCBI Taxonomy" id="27406"/>
    <lineage>
        <taxon>Eukaryota</taxon>
        <taxon>Metazoa</taxon>
        <taxon>Ecdysozoa</taxon>
        <taxon>Arthropoda</taxon>
        <taxon>Crustacea</taxon>
        <taxon>Multicrustacea</taxon>
        <taxon>Malacostraca</taxon>
        <taxon>Eumalacostraca</taxon>
        <taxon>Eucarida</taxon>
        <taxon>Decapoda</taxon>
        <taxon>Pleocyemata</taxon>
        <taxon>Astacidea</taxon>
        <taxon>Parastacoidea</taxon>
        <taxon>Parastacidae</taxon>
        <taxon>Cherax</taxon>
    </lineage>
</organism>
<dbReference type="EMBL" id="JARKIK010000014">
    <property type="protein sequence ID" value="KAK8747701.1"/>
    <property type="molecule type" value="Genomic_DNA"/>
</dbReference>
<gene>
    <name evidence="2" type="ORF">OTU49_016546</name>
</gene>
<keyword evidence="1" id="KW-1133">Transmembrane helix</keyword>
<evidence type="ECO:0000313" key="3">
    <source>
        <dbReference type="Proteomes" id="UP001445076"/>
    </source>
</evidence>